<dbReference type="OrthoDB" id="4306366at2"/>
<dbReference type="RefSeq" id="WP_133878242.1">
    <property type="nucleotide sequence ID" value="NZ_BOMD01000039.1"/>
</dbReference>
<comment type="caution">
    <text evidence="2">The sequence shown here is derived from an EMBL/GenBank/DDBJ whole genome shotgun (WGS) entry which is preliminary data.</text>
</comment>
<dbReference type="InterPro" id="IPR046924">
    <property type="entry name" value="CATASP"/>
</dbReference>
<feature type="domain" description="CATRA-Associated Small Protein" evidence="1">
    <location>
        <begin position="11"/>
        <end position="94"/>
    </location>
</feature>
<name>A0A4R6J9D6_9ACTN</name>
<accession>A0A4R6J9D6</accession>
<protein>
    <recommendedName>
        <fullName evidence="1">CATRA-Associated Small Protein domain-containing protein</fullName>
    </recommendedName>
</protein>
<evidence type="ECO:0000313" key="2">
    <source>
        <dbReference type="EMBL" id="TDO32253.1"/>
    </source>
</evidence>
<dbReference type="Pfam" id="PF20271">
    <property type="entry name" value="CATASP"/>
    <property type="match status" value="1"/>
</dbReference>
<keyword evidence="3" id="KW-1185">Reference proteome</keyword>
<evidence type="ECO:0000313" key="3">
    <source>
        <dbReference type="Proteomes" id="UP000294901"/>
    </source>
</evidence>
<dbReference type="Proteomes" id="UP000294901">
    <property type="component" value="Unassembled WGS sequence"/>
</dbReference>
<dbReference type="AlphaFoldDB" id="A0A4R6J9D6"/>
<sequence length="108" mass="11884">MDPWDDETVQDAVAVLRDVAEWHHTPQKWAQVELAMGALDDAVGTGDAEAVRAAVGEINRLGPKRILRIGSTTATGIPAPVLDRRDTLVHRLTHSRDEGDGRGRRRSR</sequence>
<evidence type="ECO:0000259" key="1">
    <source>
        <dbReference type="Pfam" id="PF20271"/>
    </source>
</evidence>
<dbReference type="EMBL" id="SNWR01000002">
    <property type="protein sequence ID" value="TDO32253.1"/>
    <property type="molecule type" value="Genomic_DNA"/>
</dbReference>
<organism evidence="2 3">
    <name type="scientific">Paractinoplanes brasiliensis</name>
    <dbReference type="NCBI Taxonomy" id="52695"/>
    <lineage>
        <taxon>Bacteria</taxon>
        <taxon>Bacillati</taxon>
        <taxon>Actinomycetota</taxon>
        <taxon>Actinomycetes</taxon>
        <taxon>Micromonosporales</taxon>
        <taxon>Micromonosporaceae</taxon>
        <taxon>Paractinoplanes</taxon>
    </lineage>
</organism>
<reference evidence="2 3" key="1">
    <citation type="submission" date="2019-03" db="EMBL/GenBank/DDBJ databases">
        <title>Sequencing the genomes of 1000 actinobacteria strains.</title>
        <authorList>
            <person name="Klenk H.-P."/>
        </authorList>
    </citation>
    <scope>NUCLEOTIDE SEQUENCE [LARGE SCALE GENOMIC DNA]</scope>
    <source>
        <strain evidence="2 3">DSM 43805</strain>
    </source>
</reference>
<proteinExistence type="predicted"/>
<gene>
    <name evidence="2" type="ORF">C8E87_7709</name>
</gene>